<dbReference type="GO" id="GO:0003677">
    <property type="term" value="F:DNA binding"/>
    <property type="evidence" value="ECO:0007669"/>
    <property type="project" value="InterPro"/>
</dbReference>
<dbReference type="InterPro" id="IPR012337">
    <property type="entry name" value="RNaseH-like_sf"/>
</dbReference>
<dbReference type="PANTHER" id="PTHR23272">
    <property type="entry name" value="BED FINGER-RELATED"/>
    <property type="match status" value="1"/>
</dbReference>
<comment type="caution">
    <text evidence="2">The sequence shown here is derived from an EMBL/GenBank/DDBJ whole genome shotgun (WGS) entry which is preliminary data.</text>
</comment>
<keyword evidence="3" id="KW-1185">Reference proteome</keyword>
<accession>A0AAE2CLT6</accession>
<proteinExistence type="predicted"/>
<organism evidence="2 3">
    <name type="scientific">Sesamum alatum</name>
    <dbReference type="NCBI Taxonomy" id="300844"/>
    <lineage>
        <taxon>Eukaryota</taxon>
        <taxon>Viridiplantae</taxon>
        <taxon>Streptophyta</taxon>
        <taxon>Embryophyta</taxon>
        <taxon>Tracheophyta</taxon>
        <taxon>Spermatophyta</taxon>
        <taxon>Magnoliopsida</taxon>
        <taxon>eudicotyledons</taxon>
        <taxon>Gunneridae</taxon>
        <taxon>Pentapetalae</taxon>
        <taxon>asterids</taxon>
        <taxon>lamiids</taxon>
        <taxon>Lamiales</taxon>
        <taxon>Pedaliaceae</taxon>
        <taxon>Sesamum</taxon>
    </lineage>
</organism>
<feature type="domain" description="hAT-like transposase RNase-H fold" evidence="1">
    <location>
        <begin position="29"/>
        <end position="112"/>
    </location>
</feature>
<sequence length="186" mass="21143">MFFQDLPLKIHIMMIARVLKIEKKLKSLVKVLLDEKSSDSDGFIRDMVAKIKIKFDKYWGETNLLMSIAVILDPRCKMKALEFCFLELYSSKKVEREISSVRKALHELYSEYALLYNNEGESCGQIQGGSSQGQGSSNVGISKETVQALMCGEDWLRKRFGVKKKTKNEKKMIHVVLPSVEDASGI</sequence>
<reference evidence="2" key="1">
    <citation type="submission" date="2020-06" db="EMBL/GenBank/DDBJ databases">
        <authorList>
            <person name="Li T."/>
            <person name="Hu X."/>
            <person name="Zhang T."/>
            <person name="Song X."/>
            <person name="Zhang H."/>
            <person name="Dai N."/>
            <person name="Sheng W."/>
            <person name="Hou X."/>
            <person name="Wei L."/>
        </authorList>
    </citation>
    <scope>NUCLEOTIDE SEQUENCE</scope>
    <source>
        <strain evidence="2">3651</strain>
        <tissue evidence="2">Leaf</tissue>
    </source>
</reference>
<dbReference type="InterPro" id="IPR025525">
    <property type="entry name" value="hAT-like_transposase_RNase-H"/>
</dbReference>
<evidence type="ECO:0000313" key="3">
    <source>
        <dbReference type="Proteomes" id="UP001293254"/>
    </source>
</evidence>
<name>A0AAE2CLT6_9LAMI</name>
<evidence type="ECO:0000313" key="2">
    <source>
        <dbReference type="EMBL" id="KAK4426828.1"/>
    </source>
</evidence>
<dbReference type="AlphaFoldDB" id="A0AAE2CLT6"/>
<dbReference type="EMBL" id="JACGWO010000005">
    <property type="protein sequence ID" value="KAK4426828.1"/>
    <property type="molecule type" value="Genomic_DNA"/>
</dbReference>
<dbReference type="SUPFAM" id="SSF53098">
    <property type="entry name" value="Ribonuclease H-like"/>
    <property type="match status" value="1"/>
</dbReference>
<dbReference type="PANTHER" id="PTHR23272:SF183">
    <property type="entry name" value="ZINC FINGER BED DOMAIN-CONTAINING PROTEIN RICESLEEPER 1-LIKE"/>
    <property type="match status" value="1"/>
</dbReference>
<dbReference type="Proteomes" id="UP001293254">
    <property type="component" value="Unassembled WGS sequence"/>
</dbReference>
<gene>
    <name evidence="2" type="ORF">Salat_1451500</name>
</gene>
<dbReference type="Pfam" id="PF14372">
    <property type="entry name" value="hAT-like_RNase-H"/>
    <property type="match status" value="1"/>
</dbReference>
<evidence type="ECO:0000259" key="1">
    <source>
        <dbReference type="Pfam" id="PF14372"/>
    </source>
</evidence>
<protein>
    <submittedName>
        <fullName evidence="2">Zinc finger BED domain-containing protein RICESLEEPER 4</fullName>
    </submittedName>
</protein>
<reference evidence="2" key="2">
    <citation type="journal article" date="2024" name="Plant">
        <title>Genomic evolution and insights into agronomic trait innovations of Sesamum species.</title>
        <authorList>
            <person name="Miao H."/>
            <person name="Wang L."/>
            <person name="Qu L."/>
            <person name="Liu H."/>
            <person name="Sun Y."/>
            <person name="Le M."/>
            <person name="Wang Q."/>
            <person name="Wei S."/>
            <person name="Zheng Y."/>
            <person name="Lin W."/>
            <person name="Duan Y."/>
            <person name="Cao H."/>
            <person name="Xiong S."/>
            <person name="Wang X."/>
            <person name="Wei L."/>
            <person name="Li C."/>
            <person name="Ma Q."/>
            <person name="Ju M."/>
            <person name="Zhao R."/>
            <person name="Li G."/>
            <person name="Mu C."/>
            <person name="Tian Q."/>
            <person name="Mei H."/>
            <person name="Zhang T."/>
            <person name="Gao T."/>
            <person name="Zhang H."/>
        </authorList>
    </citation>
    <scope>NUCLEOTIDE SEQUENCE</scope>
    <source>
        <strain evidence="2">3651</strain>
    </source>
</reference>